<dbReference type="EMBL" id="VTTN01000013">
    <property type="protein sequence ID" value="KAA0592987.1"/>
    <property type="molecule type" value="Genomic_DNA"/>
</dbReference>
<dbReference type="Proteomes" id="UP000324927">
    <property type="component" value="Unassembled WGS sequence"/>
</dbReference>
<protein>
    <submittedName>
        <fullName evidence="1">Uncharacterized protein</fullName>
    </submittedName>
</protein>
<comment type="caution">
    <text evidence="1">The sequence shown here is derived from an EMBL/GenBank/DDBJ whole genome shotgun (WGS) entry which is preliminary data.</text>
</comment>
<proteinExistence type="predicted"/>
<sequence>MNEPTRQWATPYGVLVTATMMEVDGKPEPMIDAEGTATLFGIHDPDQRRGFTDALRALMETGGDMAPIVASFGGRKPSSVPIPPPRDPLYPTIPSDRTIDHGAETVSLRDITDEWVSLLTDSGCWFDRAGDFLILIERQIAGLASAPRPMVGVTLSSIVTAMLENLGETEVDRLEPAAFYALTMHDDWRAAGRAWLLPHRGTWVRDWIGERPVYRRLARLAGMVHCDVPSWLKEVR</sequence>
<organism evidence="1 2">
    <name type="scientific">Azospirillum lipoferum</name>
    <dbReference type="NCBI Taxonomy" id="193"/>
    <lineage>
        <taxon>Bacteria</taxon>
        <taxon>Pseudomonadati</taxon>
        <taxon>Pseudomonadota</taxon>
        <taxon>Alphaproteobacteria</taxon>
        <taxon>Rhodospirillales</taxon>
        <taxon>Azospirillaceae</taxon>
        <taxon>Azospirillum</taxon>
    </lineage>
</organism>
<keyword evidence="2" id="KW-1185">Reference proteome</keyword>
<accession>A0A5A9GF84</accession>
<gene>
    <name evidence="1" type="ORF">FZ942_26035</name>
</gene>
<name>A0A5A9GF84_AZOLI</name>
<dbReference type="AlphaFoldDB" id="A0A5A9GF84"/>
<evidence type="ECO:0000313" key="2">
    <source>
        <dbReference type="Proteomes" id="UP000324927"/>
    </source>
</evidence>
<reference evidence="1 2" key="1">
    <citation type="submission" date="2019-08" db="EMBL/GenBank/DDBJ databases">
        <authorList>
            <person name="Grouzdev D."/>
            <person name="Tikhonova E."/>
            <person name="Kravchenko I."/>
        </authorList>
    </citation>
    <scope>NUCLEOTIDE SEQUENCE [LARGE SCALE GENOMIC DNA]</scope>
    <source>
        <strain evidence="1 2">59b</strain>
    </source>
</reference>
<dbReference type="RefSeq" id="WP_149233981.1">
    <property type="nucleotide sequence ID" value="NZ_JALJXJ010000015.1"/>
</dbReference>
<evidence type="ECO:0000313" key="1">
    <source>
        <dbReference type="EMBL" id="KAA0592987.1"/>
    </source>
</evidence>
<dbReference type="OrthoDB" id="7376221at2"/>